<evidence type="ECO:0000256" key="5">
    <source>
        <dbReference type="ARBA" id="ARBA00022989"/>
    </source>
</evidence>
<feature type="region of interest" description="Disordered" evidence="9">
    <location>
        <begin position="155"/>
        <end position="213"/>
    </location>
</feature>
<dbReference type="GO" id="GO:0007034">
    <property type="term" value="P:vacuolar transport"/>
    <property type="evidence" value="ECO:0007669"/>
    <property type="project" value="TreeGrafter"/>
</dbReference>
<name>A0A8H7AAZ6_9EURO</name>
<evidence type="ECO:0000256" key="6">
    <source>
        <dbReference type="ARBA" id="ARBA00023136"/>
    </source>
</evidence>
<accession>A0A8H7AAZ6</accession>
<evidence type="ECO:0000256" key="7">
    <source>
        <dbReference type="ARBA" id="ARBA00023157"/>
    </source>
</evidence>
<dbReference type="InterPro" id="IPR009011">
    <property type="entry name" value="Man6P_isomerase_rcpt-bd_dom_sf"/>
</dbReference>
<dbReference type="Pfam" id="PF02157">
    <property type="entry name" value="Man-6-P_recep"/>
    <property type="match status" value="1"/>
</dbReference>
<gene>
    <name evidence="13" type="ORF">GJ744_001955</name>
</gene>
<keyword evidence="7" id="KW-1015">Disulfide bond</keyword>
<keyword evidence="14" id="KW-1185">Reference proteome</keyword>
<dbReference type="PANTHER" id="PTHR15071:SF0">
    <property type="entry name" value="MANNOSE 6-PHOSPHATE RECEPTOR-LIKE PROTEIN 1"/>
    <property type="match status" value="1"/>
</dbReference>
<evidence type="ECO:0000256" key="8">
    <source>
        <dbReference type="ARBA" id="ARBA00023180"/>
    </source>
</evidence>
<dbReference type="SUPFAM" id="SSF50911">
    <property type="entry name" value="Mannose 6-phosphate receptor domain"/>
    <property type="match status" value="1"/>
</dbReference>
<protein>
    <recommendedName>
        <fullName evidence="12">MRH domain-containing protein</fullName>
    </recommendedName>
</protein>
<reference evidence="13" key="1">
    <citation type="submission" date="2020-02" db="EMBL/GenBank/DDBJ databases">
        <authorList>
            <person name="Palmer J.M."/>
        </authorList>
    </citation>
    <scope>NUCLEOTIDE SEQUENCE</scope>
    <source>
        <strain evidence="13">EPUS1.4</strain>
        <tissue evidence="13">Thallus</tissue>
    </source>
</reference>
<keyword evidence="8" id="KW-0325">Glycoprotein</keyword>
<evidence type="ECO:0000313" key="14">
    <source>
        <dbReference type="Proteomes" id="UP000606974"/>
    </source>
</evidence>
<comment type="caution">
    <text evidence="13">The sequence shown here is derived from an EMBL/GenBank/DDBJ whole genome shotgun (WGS) entry which is preliminary data.</text>
</comment>
<proteinExistence type="predicted"/>
<feature type="domain" description="MRH" evidence="12">
    <location>
        <begin position="37"/>
        <end position="253"/>
    </location>
</feature>
<dbReference type="InterPro" id="IPR028927">
    <property type="entry name" value="Man-6-P_rcpt"/>
</dbReference>
<comment type="subcellular location">
    <subcellularLocation>
        <location evidence="1">Endomembrane system</location>
    </subcellularLocation>
</comment>
<keyword evidence="6 10" id="KW-0472">Membrane</keyword>
<evidence type="ECO:0000256" key="11">
    <source>
        <dbReference type="SAM" id="SignalP"/>
    </source>
</evidence>
<dbReference type="Gene3D" id="2.70.130.10">
    <property type="entry name" value="Mannose-6-phosphate receptor binding domain"/>
    <property type="match status" value="2"/>
</dbReference>
<dbReference type="PROSITE" id="PS51914">
    <property type="entry name" value="MRH"/>
    <property type="match status" value="1"/>
</dbReference>
<dbReference type="GO" id="GO:0005770">
    <property type="term" value="C:late endosome"/>
    <property type="evidence" value="ECO:0007669"/>
    <property type="project" value="TreeGrafter"/>
</dbReference>
<evidence type="ECO:0000256" key="1">
    <source>
        <dbReference type="ARBA" id="ARBA00004308"/>
    </source>
</evidence>
<evidence type="ECO:0000256" key="10">
    <source>
        <dbReference type="SAM" id="Phobius"/>
    </source>
</evidence>
<evidence type="ECO:0000256" key="2">
    <source>
        <dbReference type="ARBA" id="ARBA00022448"/>
    </source>
</evidence>
<feature type="chain" id="PRO_5034053863" description="MRH domain-containing protein" evidence="11">
    <location>
        <begin position="28"/>
        <end position="408"/>
    </location>
</feature>
<evidence type="ECO:0000256" key="4">
    <source>
        <dbReference type="ARBA" id="ARBA00022729"/>
    </source>
</evidence>
<evidence type="ECO:0000259" key="12">
    <source>
        <dbReference type="PROSITE" id="PS51914"/>
    </source>
</evidence>
<evidence type="ECO:0000256" key="3">
    <source>
        <dbReference type="ARBA" id="ARBA00022692"/>
    </source>
</evidence>
<sequence>MIASWFPLSMLALTLTLLPPLLPSTVAADSKPAAKPKPCTIHSPSTGSYYDLRPLDLSLQQQQQSGAGSNSKSKDSRTDSWHAKGYDYAANFSLNICGPVIETLQDVDGVPAARWKNVSAFYRLASKTHSIGQMNSELVFRGRSLVLNYTGGSPCPELDEDGNPAKEAKSSNNNLRARKIIDDDDDDNDNNDDPPSRSKQPKSSSSKRRKSSLISLHCDRSPTLSTHPSLSFIGTTDHCVYAFEARSRYFCGGATASSDEPGSMGPGGIFGVIIVIALLAYLVGGCAYQRIVMRQRGWKQCPNYAVWSGIVEFVKDIFTILFSTCTRHLPSFGRAFNSRGRSGGGRSAGYHRVGANANANGSAVVGAGRTGAGTGMGRGRVTVNTAAAAEDDAEENRLIDQLDEEWDD</sequence>
<dbReference type="InterPro" id="IPR044865">
    <property type="entry name" value="MRH_dom"/>
</dbReference>
<organism evidence="13 14">
    <name type="scientific">Endocarpon pusillum</name>
    <dbReference type="NCBI Taxonomy" id="364733"/>
    <lineage>
        <taxon>Eukaryota</taxon>
        <taxon>Fungi</taxon>
        <taxon>Dikarya</taxon>
        <taxon>Ascomycota</taxon>
        <taxon>Pezizomycotina</taxon>
        <taxon>Eurotiomycetes</taxon>
        <taxon>Chaetothyriomycetidae</taxon>
        <taxon>Verrucariales</taxon>
        <taxon>Verrucariaceae</taxon>
        <taxon>Endocarpon</taxon>
    </lineage>
</organism>
<dbReference type="GO" id="GO:0010008">
    <property type="term" value="C:endosome membrane"/>
    <property type="evidence" value="ECO:0007669"/>
    <property type="project" value="UniProtKB-SubCell"/>
</dbReference>
<keyword evidence="3 10" id="KW-0812">Transmembrane</keyword>
<keyword evidence="2" id="KW-0813">Transport</keyword>
<dbReference type="GO" id="GO:0000139">
    <property type="term" value="C:Golgi membrane"/>
    <property type="evidence" value="ECO:0007669"/>
    <property type="project" value="UniProtKB-SubCell"/>
</dbReference>
<evidence type="ECO:0000256" key="9">
    <source>
        <dbReference type="SAM" id="MobiDB-lite"/>
    </source>
</evidence>
<dbReference type="PANTHER" id="PTHR15071">
    <property type="entry name" value="MANNOSE-6-PHOSPHATE RECEPTOR FAMILY MEMBER"/>
    <property type="match status" value="1"/>
</dbReference>
<feature type="transmembrane region" description="Helical" evidence="10">
    <location>
        <begin position="267"/>
        <end position="288"/>
    </location>
</feature>
<keyword evidence="5 10" id="KW-1133">Transmembrane helix</keyword>
<feature type="compositionally biased region" description="Acidic residues" evidence="9">
    <location>
        <begin position="182"/>
        <end position="192"/>
    </location>
</feature>
<feature type="signal peptide" evidence="11">
    <location>
        <begin position="1"/>
        <end position="27"/>
    </location>
</feature>
<dbReference type="AlphaFoldDB" id="A0A8H7AAZ6"/>
<dbReference type="EMBL" id="JAACFV010000130">
    <property type="protein sequence ID" value="KAF7504674.1"/>
    <property type="molecule type" value="Genomic_DNA"/>
</dbReference>
<dbReference type="OrthoDB" id="4504960at2759"/>
<keyword evidence="4 11" id="KW-0732">Signal</keyword>
<evidence type="ECO:0000313" key="13">
    <source>
        <dbReference type="EMBL" id="KAF7504674.1"/>
    </source>
</evidence>
<dbReference type="Proteomes" id="UP000606974">
    <property type="component" value="Unassembled WGS sequence"/>
</dbReference>